<sequence length="104" mass="11367">MSHHEKDPANVARGLKAAIHNPNVSEEAKRRDMVRLQEMGASTTTTDAPAQHTRGAEGGRYNTETYVDADMNRVLAGYKSTIANPRTSENARAHAEQVLDEHAA</sequence>
<feature type="region of interest" description="Disordered" evidence="1">
    <location>
        <begin position="1"/>
        <end position="63"/>
    </location>
</feature>
<dbReference type="InterPro" id="IPR052670">
    <property type="entry name" value="UPF0654_domain"/>
</dbReference>
<evidence type="ECO:0000313" key="3">
    <source>
        <dbReference type="Proteomes" id="UP000521943"/>
    </source>
</evidence>
<keyword evidence="3" id="KW-1185">Reference proteome</keyword>
<reference evidence="2 3" key="1">
    <citation type="submission" date="2020-07" db="EMBL/GenBank/DDBJ databases">
        <title>Comparative genomics of pyrophilous fungi reveals a link between fire events and developmental genes.</title>
        <authorList>
            <consortium name="DOE Joint Genome Institute"/>
            <person name="Steindorff A.S."/>
            <person name="Carver A."/>
            <person name="Calhoun S."/>
            <person name="Stillman K."/>
            <person name="Liu H."/>
            <person name="Lipzen A."/>
            <person name="Pangilinan J."/>
            <person name="Labutti K."/>
            <person name="Bruns T.D."/>
            <person name="Grigoriev I.V."/>
        </authorList>
    </citation>
    <scope>NUCLEOTIDE SEQUENCE [LARGE SCALE GENOMIC DNA]</scope>
    <source>
        <strain evidence="2 3">CBS 144469</strain>
    </source>
</reference>
<evidence type="ECO:0000256" key="1">
    <source>
        <dbReference type="SAM" id="MobiDB-lite"/>
    </source>
</evidence>
<protein>
    <recommendedName>
        <fullName evidence="4">Conidiation-specific protein 6</fullName>
    </recommendedName>
</protein>
<accession>A0A8H6HSD3</accession>
<evidence type="ECO:0000313" key="2">
    <source>
        <dbReference type="EMBL" id="KAF6751915.1"/>
    </source>
</evidence>
<dbReference type="InterPro" id="IPR018824">
    <property type="entry name" value="Conidiation-specific_6"/>
</dbReference>
<feature type="compositionally biased region" description="Basic and acidic residues" evidence="1">
    <location>
        <begin position="26"/>
        <end position="35"/>
    </location>
</feature>
<evidence type="ECO:0008006" key="4">
    <source>
        <dbReference type="Google" id="ProtNLM"/>
    </source>
</evidence>
<dbReference type="PANTHER" id="PTHR36576:SF1">
    <property type="entry name" value="UPF0654 PROTEIN C11D3.01C-RELATED"/>
    <property type="match status" value="1"/>
</dbReference>
<dbReference type="AlphaFoldDB" id="A0A8H6HSD3"/>
<proteinExistence type="predicted"/>
<gene>
    <name evidence="2" type="ORF">DFP72DRAFT_1012072</name>
</gene>
<dbReference type="Proteomes" id="UP000521943">
    <property type="component" value="Unassembled WGS sequence"/>
</dbReference>
<comment type="caution">
    <text evidence="2">The sequence shown here is derived from an EMBL/GenBank/DDBJ whole genome shotgun (WGS) entry which is preliminary data.</text>
</comment>
<dbReference type="GO" id="GO:0005737">
    <property type="term" value="C:cytoplasm"/>
    <property type="evidence" value="ECO:0007669"/>
    <property type="project" value="TreeGrafter"/>
</dbReference>
<dbReference type="PANTHER" id="PTHR36576">
    <property type="entry name" value="UPF0654 PROTEIN C11D3.01C-RELATED"/>
    <property type="match status" value="1"/>
</dbReference>
<dbReference type="Pfam" id="PF10346">
    <property type="entry name" value="Con-6"/>
    <property type="match status" value="2"/>
</dbReference>
<organism evidence="2 3">
    <name type="scientific">Ephemerocybe angulata</name>
    <dbReference type="NCBI Taxonomy" id="980116"/>
    <lineage>
        <taxon>Eukaryota</taxon>
        <taxon>Fungi</taxon>
        <taxon>Dikarya</taxon>
        <taxon>Basidiomycota</taxon>
        <taxon>Agaricomycotina</taxon>
        <taxon>Agaricomycetes</taxon>
        <taxon>Agaricomycetidae</taxon>
        <taxon>Agaricales</taxon>
        <taxon>Agaricineae</taxon>
        <taxon>Psathyrellaceae</taxon>
        <taxon>Ephemerocybe</taxon>
    </lineage>
</organism>
<dbReference type="OrthoDB" id="5419162at2759"/>
<dbReference type="EMBL" id="JACGCI010000047">
    <property type="protein sequence ID" value="KAF6751915.1"/>
    <property type="molecule type" value="Genomic_DNA"/>
</dbReference>
<name>A0A8H6HSD3_9AGAR</name>